<dbReference type="InterPro" id="IPR052062">
    <property type="entry name" value="Murein_DD/LD_carboxypeptidase"/>
</dbReference>
<organism evidence="7 8">
    <name type="scientific">Flavisolibacter ginsengisoli DSM 18119</name>
    <dbReference type="NCBI Taxonomy" id="1121884"/>
    <lineage>
        <taxon>Bacteria</taxon>
        <taxon>Pseudomonadati</taxon>
        <taxon>Bacteroidota</taxon>
        <taxon>Chitinophagia</taxon>
        <taxon>Chitinophagales</taxon>
        <taxon>Chitinophagaceae</taxon>
        <taxon>Flavisolibacter</taxon>
    </lineage>
</organism>
<keyword evidence="8" id="KW-1185">Reference proteome</keyword>
<evidence type="ECO:0000256" key="3">
    <source>
        <dbReference type="ARBA" id="ARBA00022729"/>
    </source>
</evidence>
<evidence type="ECO:0000256" key="2">
    <source>
        <dbReference type="ARBA" id="ARBA00022670"/>
    </source>
</evidence>
<comment type="similarity">
    <text evidence="1">Belongs to the peptidase C40 family.</text>
</comment>
<reference evidence="7 8" key="1">
    <citation type="submission" date="2016-11" db="EMBL/GenBank/DDBJ databases">
        <authorList>
            <person name="Jaros S."/>
            <person name="Januszkiewicz K."/>
            <person name="Wedrychowicz H."/>
        </authorList>
    </citation>
    <scope>NUCLEOTIDE SEQUENCE [LARGE SCALE GENOMIC DNA]</scope>
    <source>
        <strain evidence="7 8">DSM 18119</strain>
    </source>
</reference>
<feature type="domain" description="NlpC/P60" evidence="6">
    <location>
        <begin position="104"/>
        <end position="224"/>
    </location>
</feature>
<keyword evidence="5" id="KW-0788">Thiol protease</keyword>
<evidence type="ECO:0000256" key="5">
    <source>
        <dbReference type="ARBA" id="ARBA00022807"/>
    </source>
</evidence>
<dbReference type="Proteomes" id="UP000184048">
    <property type="component" value="Unassembled WGS sequence"/>
</dbReference>
<evidence type="ECO:0000259" key="6">
    <source>
        <dbReference type="PROSITE" id="PS51935"/>
    </source>
</evidence>
<dbReference type="AlphaFoldDB" id="A0A1M4Z2G9"/>
<sequence length="236" mass="26146">MIKAILSTVTILFFIGIYQPVSAQAKQVSLNSSKGDVKFLDDISVEVAPINTSNSDPSTVFTSKKSETVLNSKKVVEPSSKPDIEAAQKLQFKYALILDTEVEMVKNINLVSLIDEWMGTRYRLGGTSKSGIDCSAFMQVLFTGIYGISLPRTAREQYNMSQRISRTDLKEGDLIFFNTTGGVSHVGMYLQNNKFVHASSSGVTISDIFDEYWVKRFIGVGRVQDSQESSVLISRL</sequence>
<dbReference type="Gene3D" id="3.90.1720.10">
    <property type="entry name" value="endopeptidase domain like (from Nostoc punctiforme)"/>
    <property type="match status" value="1"/>
</dbReference>
<name>A0A1M4Z2G9_9BACT</name>
<proteinExistence type="inferred from homology"/>
<dbReference type="SUPFAM" id="SSF54001">
    <property type="entry name" value="Cysteine proteinases"/>
    <property type="match status" value="1"/>
</dbReference>
<dbReference type="OrthoDB" id="9807055at2"/>
<gene>
    <name evidence="7" type="ORF">SAMN02745131_01847</name>
</gene>
<dbReference type="GO" id="GO:0006508">
    <property type="term" value="P:proteolysis"/>
    <property type="evidence" value="ECO:0007669"/>
    <property type="project" value="UniProtKB-KW"/>
</dbReference>
<evidence type="ECO:0000313" key="7">
    <source>
        <dbReference type="EMBL" id="SHF11932.1"/>
    </source>
</evidence>
<dbReference type="InterPro" id="IPR038765">
    <property type="entry name" value="Papain-like_cys_pep_sf"/>
</dbReference>
<dbReference type="InterPro" id="IPR000064">
    <property type="entry name" value="NLP_P60_dom"/>
</dbReference>
<evidence type="ECO:0000256" key="1">
    <source>
        <dbReference type="ARBA" id="ARBA00007074"/>
    </source>
</evidence>
<dbReference type="PANTHER" id="PTHR47360:SF1">
    <property type="entry name" value="ENDOPEPTIDASE NLPC-RELATED"/>
    <property type="match status" value="1"/>
</dbReference>
<dbReference type="RefSeq" id="WP_084079945.1">
    <property type="nucleotide sequence ID" value="NZ_FQUU01000006.1"/>
</dbReference>
<dbReference type="GO" id="GO:0008234">
    <property type="term" value="F:cysteine-type peptidase activity"/>
    <property type="evidence" value="ECO:0007669"/>
    <property type="project" value="UniProtKB-KW"/>
</dbReference>
<dbReference type="EMBL" id="FQUU01000006">
    <property type="protein sequence ID" value="SHF11932.1"/>
    <property type="molecule type" value="Genomic_DNA"/>
</dbReference>
<dbReference type="PROSITE" id="PS51935">
    <property type="entry name" value="NLPC_P60"/>
    <property type="match status" value="1"/>
</dbReference>
<dbReference type="Pfam" id="PF00877">
    <property type="entry name" value="NLPC_P60"/>
    <property type="match status" value="1"/>
</dbReference>
<evidence type="ECO:0000256" key="4">
    <source>
        <dbReference type="ARBA" id="ARBA00022801"/>
    </source>
</evidence>
<dbReference type="STRING" id="1121884.SAMN02745131_01847"/>
<keyword evidence="7" id="KW-0449">Lipoprotein</keyword>
<protein>
    <submittedName>
        <fullName evidence="7">Lipoprotein Spr</fullName>
    </submittedName>
</protein>
<keyword evidence="3" id="KW-0732">Signal</keyword>
<keyword evidence="2" id="KW-0645">Protease</keyword>
<dbReference type="PANTHER" id="PTHR47360">
    <property type="entry name" value="MUREIN DD-ENDOPEPTIDASE MEPS/MUREIN LD-CARBOXYPEPTIDASE"/>
    <property type="match status" value="1"/>
</dbReference>
<keyword evidence="4" id="KW-0378">Hydrolase</keyword>
<accession>A0A1M4Z2G9</accession>
<evidence type="ECO:0000313" key="8">
    <source>
        <dbReference type="Proteomes" id="UP000184048"/>
    </source>
</evidence>